<dbReference type="InterPro" id="IPR002347">
    <property type="entry name" value="SDR_fam"/>
</dbReference>
<dbReference type="InterPro" id="IPR057326">
    <property type="entry name" value="KR_dom"/>
</dbReference>
<keyword evidence="4" id="KW-1185">Reference proteome</keyword>
<name>A0ABW2ZRI6_9MICO</name>
<gene>
    <name evidence="3" type="ORF">ACFQZV_06660</name>
</gene>
<accession>A0ABW2ZRI6</accession>
<dbReference type="CDD" id="cd05233">
    <property type="entry name" value="SDR_c"/>
    <property type="match status" value="1"/>
</dbReference>
<keyword evidence="3" id="KW-0560">Oxidoreductase</keyword>
<dbReference type="PRINTS" id="PR00081">
    <property type="entry name" value="GDHRDH"/>
</dbReference>
<dbReference type="SMART" id="SM00822">
    <property type="entry name" value="PKS_KR"/>
    <property type="match status" value="1"/>
</dbReference>
<dbReference type="Pfam" id="PF13561">
    <property type="entry name" value="adh_short_C2"/>
    <property type="match status" value="1"/>
</dbReference>
<dbReference type="Proteomes" id="UP001597042">
    <property type="component" value="Unassembled WGS sequence"/>
</dbReference>
<proteinExistence type="inferred from homology"/>
<dbReference type="InterPro" id="IPR020904">
    <property type="entry name" value="Sc_DH/Rdtase_CS"/>
</dbReference>
<evidence type="ECO:0000256" key="1">
    <source>
        <dbReference type="ARBA" id="ARBA00006484"/>
    </source>
</evidence>
<protein>
    <submittedName>
        <fullName evidence="3">SDR family NAD(P)-dependent oxidoreductase</fullName>
        <ecNumber evidence="3">1.1.1.-</ecNumber>
    </submittedName>
</protein>
<evidence type="ECO:0000313" key="3">
    <source>
        <dbReference type="EMBL" id="MFD0780979.1"/>
    </source>
</evidence>
<dbReference type="SUPFAM" id="SSF51735">
    <property type="entry name" value="NAD(P)-binding Rossmann-fold domains"/>
    <property type="match status" value="1"/>
</dbReference>
<evidence type="ECO:0000259" key="2">
    <source>
        <dbReference type="SMART" id="SM00822"/>
    </source>
</evidence>
<dbReference type="GO" id="GO:0016491">
    <property type="term" value="F:oxidoreductase activity"/>
    <property type="evidence" value="ECO:0007669"/>
    <property type="project" value="UniProtKB-KW"/>
</dbReference>
<dbReference type="PROSITE" id="PS00061">
    <property type="entry name" value="ADH_SHORT"/>
    <property type="match status" value="1"/>
</dbReference>
<dbReference type="EC" id="1.1.1.-" evidence="3"/>
<dbReference type="PRINTS" id="PR00080">
    <property type="entry name" value="SDRFAMILY"/>
</dbReference>
<evidence type="ECO:0000313" key="4">
    <source>
        <dbReference type="Proteomes" id="UP001597042"/>
    </source>
</evidence>
<comment type="similarity">
    <text evidence="1">Belongs to the short-chain dehydrogenases/reductases (SDR) family.</text>
</comment>
<reference evidence="4" key="1">
    <citation type="journal article" date="2019" name="Int. J. Syst. Evol. Microbiol.">
        <title>The Global Catalogue of Microorganisms (GCM) 10K type strain sequencing project: providing services to taxonomists for standard genome sequencing and annotation.</title>
        <authorList>
            <consortium name="The Broad Institute Genomics Platform"/>
            <consortium name="The Broad Institute Genome Sequencing Center for Infectious Disease"/>
            <person name="Wu L."/>
            <person name="Ma J."/>
        </authorList>
    </citation>
    <scope>NUCLEOTIDE SEQUENCE [LARGE SCALE GENOMIC DNA]</scope>
    <source>
        <strain evidence="4">CCUG 50754</strain>
    </source>
</reference>
<dbReference type="EMBL" id="JBHTIM010000001">
    <property type="protein sequence ID" value="MFD0780979.1"/>
    <property type="molecule type" value="Genomic_DNA"/>
</dbReference>
<organism evidence="3 4">
    <name type="scientific">Microbacterium koreense</name>
    <dbReference type="NCBI Taxonomy" id="323761"/>
    <lineage>
        <taxon>Bacteria</taxon>
        <taxon>Bacillati</taxon>
        <taxon>Actinomycetota</taxon>
        <taxon>Actinomycetes</taxon>
        <taxon>Micrococcales</taxon>
        <taxon>Microbacteriaceae</taxon>
        <taxon>Microbacterium</taxon>
    </lineage>
</organism>
<dbReference type="InterPro" id="IPR036291">
    <property type="entry name" value="NAD(P)-bd_dom_sf"/>
</dbReference>
<sequence length="260" mass="27324">MTDRIAIVTGAAQGLGAAIAARLASEFDVLVLADLQDEPLGIRAQSIENEHRVRVIAHQTDVTSPASVTALYDAVAGQGSLTGLVNVAGIGGFDPIVSIDEALWDRMFAVNTKGTFLMCQEFLRRVPTGPAAIVNISSIGAKQGHPLLGHYAAAKAAVIEFSHVVARTGAANEIRCNTVMPGLIHTDMWKSSIPALKAVTPPLADLPDDQVFEAMVQQSVPMGRPQEPEDIAEAVAFLISDRARNITGQTLAVDGGAVLT</sequence>
<dbReference type="Gene3D" id="3.40.50.720">
    <property type="entry name" value="NAD(P)-binding Rossmann-like Domain"/>
    <property type="match status" value="1"/>
</dbReference>
<comment type="caution">
    <text evidence="3">The sequence shown here is derived from an EMBL/GenBank/DDBJ whole genome shotgun (WGS) entry which is preliminary data.</text>
</comment>
<dbReference type="PANTHER" id="PTHR42760">
    <property type="entry name" value="SHORT-CHAIN DEHYDROGENASES/REDUCTASES FAMILY MEMBER"/>
    <property type="match status" value="1"/>
</dbReference>
<feature type="domain" description="Ketoreductase" evidence="2">
    <location>
        <begin position="4"/>
        <end position="192"/>
    </location>
</feature>
<dbReference type="RefSeq" id="WP_378752090.1">
    <property type="nucleotide sequence ID" value="NZ_JBHSSV010000008.1"/>
</dbReference>